<dbReference type="EC" id="4.1.1.81" evidence="4"/>
<dbReference type="Gene3D" id="3.40.640.10">
    <property type="entry name" value="Type I PLP-dependent aspartate aminotransferase-like (Major domain)"/>
    <property type="match status" value="1"/>
</dbReference>
<accession>A0A1H2Y6P3</accession>
<evidence type="ECO:0000256" key="5">
    <source>
        <dbReference type="ARBA" id="ARBA00022573"/>
    </source>
</evidence>
<reference evidence="11 13" key="1">
    <citation type="submission" date="2016-10" db="EMBL/GenBank/DDBJ databases">
        <authorList>
            <person name="de Groot N.N."/>
        </authorList>
    </citation>
    <scope>NUCLEOTIDE SEQUENCE [LARGE SCALE GENOMIC DNA]</scope>
    <source>
        <strain evidence="11 13">CGMCC 1.7059</strain>
    </source>
</reference>
<dbReference type="InterPro" id="IPR015424">
    <property type="entry name" value="PyrdxlP-dep_Trfase"/>
</dbReference>
<evidence type="ECO:0000256" key="3">
    <source>
        <dbReference type="ARBA" id="ARBA00004953"/>
    </source>
</evidence>
<dbReference type="Proteomes" id="UP000199675">
    <property type="component" value="Unassembled WGS sequence"/>
</dbReference>
<keyword evidence="13" id="KW-1185">Reference proteome</keyword>
<evidence type="ECO:0000313" key="13">
    <source>
        <dbReference type="Proteomes" id="UP000199675"/>
    </source>
</evidence>
<organism evidence="11 13">
    <name type="scientific">Marinobacter mobilis</name>
    <dbReference type="NCBI Taxonomy" id="488533"/>
    <lineage>
        <taxon>Bacteria</taxon>
        <taxon>Pseudomonadati</taxon>
        <taxon>Pseudomonadota</taxon>
        <taxon>Gammaproteobacteria</taxon>
        <taxon>Pseudomonadales</taxon>
        <taxon>Marinobacteraceae</taxon>
        <taxon>Marinobacter</taxon>
    </lineage>
</organism>
<feature type="domain" description="Aminotransferase class I/classII large" evidence="10">
    <location>
        <begin position="59"/>
        <end position="330"/>
    </location>
</feature>
<dbReference type="PROSITE" id="PS00105">
    <property type="entry name" value="AA_TRANSFER_CLASS_1"/>
    <property type="match status" value="1"/>
</dbReference>
<evidence type="ECO:0000313" key="12">
    <source>
        <dbReference type="EMBL" id="SDX48632.1"/>
    </source>
</evidence>
<dbReference type="RefSeq" id="WP_091813139.1">
    <property type="nucleotide sequence ID" value="NZ_FNNE01000005.1"/>
</dbReference>
<dbReference type="NCBIfam" id="TIGR01140">
    <property type="entry name" value="L_thr_O3P_dcar"/>
    <property type="match status" value="1"/>
</dbReference>
<evidence type="ECO:0000256" key="2">
    <source>
        <dbReference type="ARBA" id="ARBA00003444"/>
    </source>
</evidence>
<proteinExistence type="predicted"/>
<comment type="catalytic activity">
    <reaction evidence="9">
        <text>O-phospho-L-threonine + H(+) = (R)-1-aminopropan-2-yl phosphate + CO2</text>
        <dbReference type="Rhea" id="RHEA:11492"/>
        <dbReference type="ChEBI" id="CHEBI:15378"/>
        <dbReference type="ChEBI" id="CHEBI:16526"/>
        <dbReference type="ChEBI" id="CHEBI:58563"/>
        <dbReference type="ChEBI" id="CHEBI:58675"/>
        <dbReference type="EC" id="4.1.1.81"/>
    </reaction>
</comment>
<keyword evidence="7" id="KW-0456">Lyase</keyword>
<dbReference type="EMBL" id="FNNE01000010">
    <property type="protein sequence ID" value="SDX48632.1"/>
    <property type="molecule type" value="Genomic_DNA"/>
</dbReference>
<dbReference type="InterPro" id="IPR004838">
    <property type="entry name" value="NHTrfase_class1_PyrdxlP-BS"/>
</dbReference>
<dbReference type="UniPathway" id="UPA00148"/>
<comment type="function">
    <text evidence="2">Decarboxylates L-threonine-O-3-phosphate to yield (R)-1-amino-2-propanol O-2-phosphate, the precursor for the linkage between the nucleotide loop and the corrin ring in cobalamin.</text>
</comment>
<dbReference type="GO" id="GO:0030170">
    <property type="term" value="F:pyridoxal phosphate binding"/>
    <property type="evidence" value="ECO:0007669"/>
    <property type="project" value="InterPro"/>
</dbReference>
<dbReference type="OrthoDB" id="9799304at2"/>
<dbReference type="Pfam" id="PF00155">
    <property type="entry name" value="Aminotran_1_2"/>
    <property type="match status" value="1"/>
</dbReference>
<dbReference type="InterPro" id="IPR015422">
    <property type="entry name" value="PyrdxlP-dep_Trfase_small"/>
</dbReference>
<name>A0A1H2Y6P3_9GAMM</name>
<evidence type="ECO:0000313" key="11">
    <source>
        <dbReference type="EMBL" id="SDX00730.1"/>
    </source>
</evidence>
<gene>
    <name evidence="11" type="ORF">SAMN04487960_105279</name>
    <name evidence="12" type="ORF">SAMN04487960_1109</name>
</gene>
<dbReference type="InterPro" id="IPR005860">
    <property type="entry name" value="CobD"/>
</dbReference>
<dbReference type="Gene3D" id="3.90.1150.10">
    <property type="entry name" value="Aspartate Aminotransferase, domain 1"/>
    <property type="match status" value="1"/>
</dbReference>
<dbReference type="PANTHER" id="PTHR42885">
    <property type="entry name" value="HISTIDINOL-PHOSPHATE AMINOTRANSFERASE-RELATED"/>
    <property type="match status" value="1"/>
</dbReference>
<dbReference type="SUPFAM" id="SSF53383">
    <property type="entry name" value="PLP-dependent transferases"/>
    <property type="match status" value="1"/>
</dbReference>
<dbReference type="PANTHER" id="PTHR42885:SF1">
    <property type="entry name" value="THREONINE-PHOSPHATE DECARBOXYLASE"/>
    <property type="match status" value="1"/>
</dbReference>
<keyword evidence="5" id="KW-0169">Cobalamin biosynthesis</keyword>
<evidence type="ECO:0000259" key="10">
    <source>
        <dbReference type="Pfam" id="PF00155"/>
    </source>
</evidence>
<dbReference type="EMBL" id="FNNE01000005">
    <property type="protein sequence ID" value="SDX00730.1"/>
    <property type="molecule type" value="Genomic_DNA"/>
</dbReference>
<dbReference type="InterPro" id="IPR015421">
    <property type="entry name" value="PyrdxlP-dep_Trfase_major"/>
</dbReference>
<dbReference type="GO" id="GO:0048472">
    <property type="term" value="F:threonine-phosphate decarboxylase activity"/>
    <property type="evidence" value="ECO:0007669"/>
    <property type="project" value="UniProtKB-EC"/>
</dbReference>
<dbReference type="InterPro" id="IPR004839">
    <property type="entry name" value="Aminotransferase_I/II_large"/>
</dbReference>
<evidence type="ECO:0000256" key="1">
    <source>
        <dbReference type="ARBA" id="ARBA00001933"/>
    </source>
</evidence>
<comment type="cofactor">
    <cofactor evidence="1">
        <name>pyridoxal 5'-phosphate</name>
        <dbReference type="ChEBI" id="CHEBI:597326"/>
    </cofactor>
</comment>
<evidence type="ECO:0000256" key="4">
    <source>
        <dbReference type="ARBA" id="ARBA00012285"/>
    </source>
</evidence>
<evidence type="ECO:0000256" key="9">
    <source>
        <dbReference type="ARBA" id="ARBA00048531"/>
    </source>
</evidence>
<dbReference type="GO" id="GO:0009236">
    <property type="term" value="P:cobalamin biosynthetic process"/>
    <property type="evidence" value="ECO:0007669"/>
    <property type="project" value="UniProtKB-UniPathway"/>
</dbReference>
<evidence type="ECO:0000256" key="6">
    <source>
        <dbReference type="ARBA" id="ARBA00022898"/>
    </source>
</evidence>
<evidence type="ECO:0000256" key="8">
    <source>
        <dbReference type="ARBA" id="ARBA00029996"/>
    </source>
</evidence>
<keyword evidence="6" id="KW-0663">Pyridoxal phosphate</keyword>
<sequence>MSGQLPPFHGGRLNEAVRRWGIPRDQWLDLSTGINPDGWPVPPVPPAVWQRLPEDDDGLEERIRHWAGAPDKACCVAVPGSQCAIQTLPRLRGRCRVGVPQPGYQEHGHGWRSEGHDLVAVSAGMIAAGDDWLDDLDVLVWIQPNNPSGQIVTPERLLDWHQRLAKRGGWLVVDEAFAEGVANVSVVAHTGTPGLVVLKSLGKFYGLAGLRAGAVLTDSAIAAALRNAIGPWAMNGPARYLMARVLADDAWRASTVTRLASQSERLHTLLIQAGLPPAGGTLLFRYVVTDRAPAIADALAAGGILVRRFEQPAALRFGLPGTEDDWQRLGEALRSLTN</sequence>
<dbReference type="STRING" id="488533.SAMN04487960_105279"/>
<protein>
    <recommendedName>
        <fullName evidence="4">threonine-phosphate decarboxylase</fullName>
        <ecNumber evidence="4">4.1.1.81</ecNumber>
    </recommendedName>
    <alternativeName>
        <fullName evidence="8">L-threonine-O-3-phosphate decarboxylase</fullName>
    </alternativeName>
</protein>
<comment type="pathway">
    <text evidence="3">Cofactor biosynthesis; adenosylcobalamin biosynthesis.</text>
</comment>
<dbReference type="AlphaFoldDB" id="A0A1H2Y6P3"/>
<evidence type="ECO:0000256" key="7">
    <source>
        <dbReference type="ARBA" id="ARBA00023239"/>
    </source>
</evidence>